<evidence type="ECO:0000313" key="4">
    <source>
        <dbReference type="EMBL" id="RKD95987.1"/>
    </source>
</evidence>
<feature type="compositionally biased region" description="Low complexity" evidence="1">
    <location>
        <begin position="605"/>
        <end position="615"/>
    </location>
</feature>
<feature type="compositionally biased region" description="Acidic residues" evidence="1">
    <location>
        <begin position="629"/>
        <end position="642"/>
    </location>
</feature>
<comment type="caution">
    <text evidence="4">The sequence shown here is derived from an EMBL/GenBank/DDBJ whole genome shotgun (WGS) entry which is preliminary data.</text>
</comment>
<dbReference type="InterPro" id="IPR038765">
    <property type="entry name" value="Papain-like_cys_pep_sf"/>
</dbReference>
<evidence type="ECO:0000313" key="5">
    <source>
        <dbReference type="Proteomes" id="UP000283805"/>
    </source>
</evidence>
<feature type="region of interest" description="Disordered" evidence="1">
    <location>
        <begin position="1"/>
        <end position="25"/>
    </location>
</feature>
<evidence type="ECO:0000256" key="1">
    <source>
        <dbReference type="SAM" id="MobiDB-lite"/>
    </source>
</evidence>
<organism evidence="4 5">
    <name type="scientific">Halopiger aswanensis</name>
    <dbReference type="NCBI Taxonomy" id="148449"/>
    <lineage>
        <taxon>Archaea</taxon>
        <taxon>Methanobacteriati</taxon>
        <taxon>Methanobacteriota</taxon>
        <taxon>Stenosarchaea group</taxon>
        <taxon>Halobacteria</taxon>
        <taxon>Halobacteriales</taxon>
        <taxon>Natrialbaceae</taxon>
        <taxon>Halopiger</taxon>
    </lineage>
</organism>
<dbReference type="OrthoDB" id="18481at2157"/>
<feature type="region of interest" description="Disordered" evidence="1">
    <location>
        <begin position="534"/>
        <end position="645"/>
    </location>
</feature>
<feature type="transmembrane region" description="Helical" evidence="2">
    <location>
        <begin position="89"/>
        <end position="106"/>
    </location>
</feature>
<sequence length="802" mass="85363">MSTDSRTQSRAQSRPSADETADRFGIGSPTDSGLFRLLALGCVLLLTASYLSVLYEVTRIVGGTRSLLLLVGTMLVAATVLARTIRPRTATAAALVAAGLGFAYYLETSGVGIGVVTTATDAIIADVITLATGLELLQMVEAGVWTLGFAPGPAFLSWYLAVRGRYGLSVLPGGFALLFLVLTGDAGTLVTLLGTLAALGAVGFGELERRGGTGAVAQIDLLAVTVAAIVVLSLSVTVVPGGPASPATAGLETSNAGTLEGTIDSATERSQIGGSVELSPDPRFRVESEQPSYWRTGVYDRYTGDEWIRTGQNRPLEGGAALDPPPGQYETVTQTVTAETELGVMPAAAQPVGVDGDAARYATASIHGQVRPQTTLLEGDSYTVESAVPNPIPGKLNDAGTDYPAEVEEYYLQTPESLSPAFEERTAEITASATTPYETARIVENHLRSSKSYSLDIERPESDVSEAFLLEMDEGYCVYFATTMTQMLRSEGIPARYVTGYTTGEQVGEDEYLVRGVNAHAWVEVYFPGQGWVPFDPTPPSERETVHQSQLEDDDADTPGADAPTDEESSSTDDEPAQSDDPAQTDENEPSDDPAEDPTNDSESESQSASQSANDTEPQSENNTTTSDGETDTENDANEAADGDPGLGASLYELLTVTRETAALTAVLLVGTVAVAHRTDATTRARRTVGLYWHGRRGEPDRDAERAFDRLERLLAREYRPRRRGESPRQYLAALAATAEGEATDRSTAAVPLPLDERAERVLECHERAVYGGGVDRAAADEAIEIVDDLARERLPVIGRDR</sequence>
<keyword evidence="2" id="KW-1133">Transmembrane helix</keyword>
<feature type="transmembrane region" description="Helical" evidence="2">
    <location>
        <begin position="33"/>
        <end position="53"/>
    </location>
</feature>
<name>A0A419WKM5_9EURY</name>
<dbReference type="EMBL" id="RAPO01000002">
    <property type="protein sequence ID" value="RKD95987.1"/>
    <property type="molecule type" value="Genomic_DNA"/>
</dbReference>
<evidence type="ECO:0000256" key="2">
    <source>
        <dbReference type="SAM" id="Phobius"/>
    </source>
</evidence>
<feature type="compositionally biased region" description="Polar residues" evidence="1">
    <location>
        <begin position="616"/>
        <end position="628"/>
    </location>
</feature>
<feature type="transmembrane region" description="Helical" evidence="2">
    <location>
        <begin position="166"/>
        <end position="183"/>
    </location>
</feature>
<proteinExistence type="predicted"/>
<dbReference type="InterPro" id="IPR021878">
    <property type="entry name" value="TgpA_N"/>
</dbReference>
<dbReference type="AlphaFoldDB" id="A0A419WKM5"/>
<dbReference type="InterPro" id="IPR052901">
    <property type="entry name" value="Bact_TGase-like"/>
</dbReference>
<protein>
    <submittedName>
        <fullName evidence="4">Uncharacterized protein DUF4129</fullName>
    </submittedName>
</protein>
<dbReference type="InterPro" id="IPR002931">
    <property type="entry name" value="Transglutaminase-like"/>
</dbReference>
<dbReference type="Pfam" id="PF01841">
    <property type="entry name" value="Transglut_core"/>
    <property type="match status" value="1"/>
</dbReference>
<feature type="compositionally biased region" description="Polar residues" evidence="1">
    <location>
        <begin position="1"/>
        <end position="15"/>
    </location>
</feature>
<feature type="compositionally biased region" description="Acidic residues" evidence="1">
    <location>
        <begin position="564"/>
        <end position="604"/>
    </location>
</feature>
<dbReference type="Proteomes" id="UP000283805">
    <property type="component" value="Unassembled WGS sequence"/>
</dbReference>
<evidence type="ECO:0000259" key="3">
    <source>
        <dbReference type="SMART" id="SM00460"/>
    </source>
</evidence>
<dbReference type="PANTHER" id="PTHR42736">
    <property type="entry name" value="PROTEIN-GLUTAMINE GAMMA-GLUTAMYLTRANSFERASE"/>
    <property type="match status" value="1"/>
</dbReference>
<dbReference type="PANTHER" id="PTHR42736:SF1">
    <property type="entry name" value="PROTEIN-GLUTAMINE GAMMA-GLUTAMYLTRANSFERASE"/>
    <property type="match status" value="1"/>
</dbReference>
<dbReference type="Pfam" id="PF11992">
    <property type="entry name" value="TgpA_N"/>
    <property type="match status" value="1"/>
</dbReference>
<reference evidence="4 5" key="1">
    <citation type="submission" date="2018-09" db="EMBL/GenBank/DDBJ databases">
        <title>Genomic Encyclopedia of Archaeal and Bacterial Type Strains, Phase II (KMG-II): from individual species to whole genera.</title>
        <authorList>
            <person name="Goeker M."/>
        </authorList>
    </citation>
    <scope>NUCLEOTIDE SEQUENCE [LARGE SCALE GENOMIC DNA]</scope>
    <source>
        <strain evidence="4 5">DSM 13151</strain>
    </source>
</reference>
<keyword evidence="2" id="KW-0812">Transmembrane</keyword>
<feature type="transmembrane region" description="Helical" evidence="2">
    <location>
        <begin position="189"/>
        <end position="207"/>
    </location>
</feature>
<keyword evidence="2" id="KW-0472">Membrane</keyword>
<dbReference type="SMART" id="SM00460">
    <property type="entry name" value="TGc"/>
    <property type="match status" value="1"/>
</dbReference>
<feature type="transmembrane region" description="Helical" evidence="2">
    <location>
        <begin position="142"/>
        <end position="161"/>
    </location>
</feature>
<keyword evidence="5" id="KW-1185">Reference proteome</keyword>
<feature type="transmembrane region" description="Helical" evidence="2">
    <location>
        <begin position="65"/>
        <end position="82"/>
    </location>
</feature>
<accession>A0A419WKM5</accession>
<feature type="transmembrane region" description="Helical" evidence="2">
    <location>
        <begin position="219"/>
        <end position="239"/>
    </location>
</feature>
<gene>
    <name evidence="4" type="ORF">ATJ93_2850</name>
</gene>
<dbReference type="SUPFAM" id="SSF54001">
    <property type="entry name" value="Cysteine proteinases"/>
    <property type="match status" value="1"/>
</dbReference>
<feature type="domain" description="Transglutaminase-like" evidence="3">
    <location>
        <begin position="469"/>
        <end position="539"/>
    </location>
</feature>
<dbReference type="RefSeq" id="WP_120245197.1">
    <property type="nucleotide sequence ID" value="NZ_RAPO01000002.1"/>
</dbReference>
<dbReference type="Gene3D" id="3.10.620.30">
    <property type="match status" value="1"/>
</dbReference>